<dbReference type="PANTHER" id="PTHR43214:SF24">
    <property type="entry name" value="TRANSCRIPTIONAL REGULATORY PROTEIN NARL-RELATED"/>
    <property type="match status" value="1"/>
</dbReference>
<gene>
    <name evidence="5" type="ORF">UFOPK1835_01022</name>
</gene>
<evidence type="ECO:0000313" key="5">
    <source>
        <dbReference type="EMBL" id="CAB4610025.1"/>
    </source>
</evidence>
<reference evidence="5" key="1">
    <citation type="submission" date="2020-05" db="EMBL/GenBank/DDBJ databases">
        <authorList>
            <person name="Chiriac C."/>
            <person name="Salcher M."/>
            <person name="Ghai R."/>
            <person name="Kavagutti S V."/>
        </authorList>
    </citation>
    <scope>NUCLEOTIDE SEQUENCE</scope>
</reference>
<feature type="domain" description="HTH luxR-type" evidence="4">
    <location>
        <begin position="590"/>
        <end position="655"/>
    </location>
</feature>
<organism evidence="5">
    <name type="scientific">freshwater metagenome</name>
    <dbReference type="NCBI Taxonomy" id="449393"/>
    <lineage>
        <taxon>unclassified sequences</taxon>
        <taxon>metagenomes</taxon>
        <taxon>ecological metagenomes</taxon>
    </lineage>
</organism>
<dbReference type="Gene3D" id="1.10.10.10">
    <property type="entry name" value="Winged helix-like DNA-binding domain superfamily/Winged helix DNA-binding domain"/>
    <property type="match status" value="1"/>
</dbReference>
<proteinExistence type="predicted"/>
<keyword evidence="2" id="KW-0238">DNA-binding</keyword>
<dbReference type="InterPro" id="IPR000792">
    <property type="entry name" value="Tscrpt_reg_LuxR_C"/>
</dbReference>
<dbReference type="InterPro" id="IPR016032">
    <property type="entry name" value="Sig_transdc_resp-reg_C-effctor"/>
</dbReference>
<dbReference type="EMBL" id="CAEZUP010000038">
    <property type="protein sequence ID" value="CAB4610025.1"/>
    <property type="molecule type" value="Genomic_DNA"/>
</dbReference>
<dbReference type="InterPro" id="IPR039420">
    <property type="entry name" value="WalR-like"/>
</dbReference>
<dbReference type="SMART" id="SM00421">
    <property type="entry name" value="HTH_LUXR"/>
    <property type="match status" value="1"/>
</dbReference>
<dbReference type="PROSITE" id="PS00622">
    <property type="entry name" value="HTH_LUXR_1"/>
    <property type="match status" value="1"/>
</dbReference>
<evidence type="ECO:0000256" key="3">
    <source>
        <dbReference type="ARBA" id="ARBA00023163"/>
    </source>
</evidence>
<sequence length="658" mass="69248">MTQIACRAMTAAADRISRRTDEMGSGAWESLVAVAVVAGDPTESGIARYAGIHASDAAAALAMAWSAGVFGEDGAVVEAVANRLVGGLDPDRVAEAHAAAARHLFSAGPGVARDALAHARSAGALLGPDELLGNCDRVGSMALELGDYPTAQEFLDAADSIDHSGDTTLRVLRLCDLARATMGLGDVHTARAVLARAAHLADAVDDPLLSARIAIQYALPTEWNAGDSFAIGLLERIDTDRLDIDGRVAVTAARALTEMRIPLASDGSQQISWVARHSVSRSLAQEALDLSVSSGPMARSMALFAWRATHRAPEFLDSRLPVSTEALETFQKLRFPTHQIEAAIGLAVDAIESGDRAEFDRSVAIAQWIADHDGNPSVRFRALALAAGAAHLDGDHVRGVELSKVAIDIGTKIDAPGLLGASLSFVLQDITSRGAVDELHIFLDDESLPEYKNPLRRAAHAYAATHAGDLDGALRHARLALRSVDPELSYLFVGTRLAASAVLIGDAQFSRDLIAMLDPWEERVSVHSAGWWCDGPVSLALASLHNSLGEEGLALGFLDRADPIILATGDSRSMVRSGVLRASLSGPVGRLASIPGLTTRERTILGLLATGATNPQIADALSFSLSTIRTDTVSIYRKLGVNGRSEAVAIAVKSGLFD</sequence>
<dbReference type="GO" id="GO:0006355">
    <property type="term" value="P:regulation of DNA-templated transcription"/>
    <property type="evidence" value="ECO:0007669"/>
    <property type="project" value="InterPro"/>
</dbReference>
<dbReference type="Pfam" id="PF00196">
    <property type="entry name" value="GerE"/>
    <property type="match status" value="1"/>
</dbReference>
<dbReference type="AlphaFoldDB" id="A0A6J6HFB2"/>
<evidence type="ECO:0000259" key="4">
    <source>
        <dbReference type="PROSITE" id="PS50043"/>
    </source>
</evidence>
<dbReference type="SUPFAM" id="SSF46894">
    <property type="entry name" value="C-terminal effector domain of the bipartite response regulators"/>
    <property type="match status" value="1"/>
</dbReference>
<dbReference type="GO" id="GO:0003677">
    <property type="term" value="F:DNA binding"/>
    <property type="evidence" value="ECO:0007669"/>
    <property type="project" value="UniProtKB-KW"/>
</dbReference>
<protein>
    <submittedName>
        <fullName evidence="5">Unannotated protein</fullName>
    </submittedName>
</protein>
<dbReference type="PROSITE" id="PS50043">
    <property type="entry name" value="HTH_LUXR_2"/>
    <property type="match status" value="1"/>
</dbReference>
<name>A0A6J6HFB2_9ZZZZ</name>
<evidence type="ECO:0000256" key="1">
    <source>
        <dbReference type="ARBA" id="ARBA00023015"/>
    </source>
</evidence>
<dbReference type="PANTHER" id="PTHR43214">
    <property type="entry name" value="TWO-COMPONENT RESPONSE REGULATOR"/>
    <property type="match status" value="1"/>
</dbReference>
<evidence type="ECO:0000256" key="2">
    <source>
        <dbReference type="ARBA" id="ARBA00023125"/>
    </source>
</evidence>
<keyword evidence="3" id="KW-0804">Transcription</keyword>
<dbReference type="CDD" id="cd06170">
    <property type="entry name" value="LuxR_C_like"/>
    <property type="match status" value="1"/>
</dbReference>
<dbReference type="InterPro" id="IPR036388">
    <property type="entry name" value="WH-like_DNA-bd_sf"/>
</dbReference>
<accession>A0A6J6HFB2</accession>
<keyword evidence="1" id="KW-0805">Transcription regulation</keyword>
<dbReference type="PRINTS" id="PR00038">
    <property type="entry name" value="HTHLUXR"/>
</dbReference>